<feature type="binding site" evidence="3">
    <location>
        <position position="340"/>
    </location>
    <ligand>
        <name>CTP</name>
        <dbReference type="ChEBI" id="CHEBI:37563"/>
    </ligand>
</feature>
<dbReference type="Gene3D" id="3.40.50.1950">
    <property type="entry name" value="Flavin prenyltransferase-like"/>
    <property type="match status" value="1"/>
</dbReference>
<evidence type="ECO:0000256" key="2">
    <source>
        <dbReference type="ARBA" id="ARBA00023239"/>
    </source>
</evidence>
<comment type="cofactor">
    <cofactor evidence="3">
        <name>FMN</name>
        <dbReference type="ChEBI" id="CHEBI:58210"/>
    </cofactor>
    <text evidence="3">Binds 1 FMN per subunit.</text>
</comment>
<keyword evidence="3 4" id="KW-0436">Ligase</keyword>
<comment type="catalytic activity">
    <reaction evidence="3 4">
        <text>N-[(R)-4-phosphopantothenoyl]-L-cysteine + H(+) = (R)-4'-phosphopantetheine + CO2</text>
        <dbReference type="Rhea" id="RHEA:16793"/>
        <dbReference type="ChEBI" id="CHEBI:15378"/>
        <dbReference type="ChEBI" id="CHEBI:16526"/>
        <dbReference type="ChEBI" id="CHEBI:59458"/>
        <dbReference type="ChEBI" id="CHEBI:61723"/>
        <dbReference type="EC" id="4.1.1.36"/>
    </reaction>
</comment>
<feature type="binding site" evidence="3">
    <location>
        <position position="287"/>
    </location>
    <ligand>
        <name>CTP</name>
        <dbReference type="ChEBI" id="CHEBI:37563"/>
    </ligand>
</feature>
<feature type="region of interest" description="Phosphopantothenoylcysteine decarboxylase" evidence="3">
    <location>
        <begin position="1"/>
        <end position="188"/>
    </location>
</feature>
<feature type="domain" description="DNA/pantothenate metabolism flavoprotein C-terminal" evidence="6">
    <location>
        <begin position="185"/>
        <end position="393"/>
    </location>
</feature>
<evidence type="ECO:0000256" key="1">
    <source>
        <dbReference type="ARBA" id="ARBA00022793"/>
    </source>
</evidence>
<dbReference type="GO" id="GO:0071513">
    <property type="term" value="C:phosphopantothenoylcysteine decarboxylase complex"/>
    <property type="evidence" value="ECO:0007669"/>
    <property type="project" value="TreeGrafter"/>
</dbReference>
<keyword evidence="3" id="KW-0479">Metal-binding</keyword>
<comment type="caution">
    <text evidence="7">The sequence shown here is derived from an EMBL/GenBank/DDBJ whole genome shotgun (WGS) entry which is preliminary data.</text>
</comment>
<dbReference type="Proteomes" id="UP000623678">
    <property type="component" value="Unassembled WGS sequence"/>
</dbReference>
<dbReference type="EC" id="6.3.2.5" evidence="3"/>
<name>A0A926EQT7_9FIRM</name>
<dbReference type="GO" id="GO:0010181">
    <property type="term" value="F:FMN binding"/>
    <property type="evidence" value="ECO:0007669"/>
    <property type="project" value="UniProtKB-UniRule"/>
</dbReference>
<feature type="binding site" evidence="3">
    <location>
        <position position="322"/>
    </location>
    <ligand>
        <name>CTP</name>
        <dbReference type="ChEBI" id="CHEBI:37563"/>
    </ligand>
</feature>
<proteinExistence type="inferred from homology"/>
<dbReference type="AlphaFoldDB" id="A0A926EQT7"/>
<keyword evidence="8" id="KW-1185">Reference proteome</keyword>
<comment type="function">
    <text evidence="3">Catalyzes two sequential steps in the biosynthesis of coenzyme A. In the first step cysteine is conjugated to 4'-phosphopantothenate to form 4-phosphopantothenoylcysteine. In the second step the latter compound is decarboxylated to form 4'-phosphopantotheine.</text>
</comment>
<evidence type="ECO:0000259" key="6">
    <source>
        <dbReference type="Pfam" id="PF04127"/>
    </source>
</evidence>
<dbReference type="SUPFAM" id="SSF52507">
    <property type="entry name" value="Homo-oligomeric flavin-containing Cys decarboxylases, HFCD"/>
    <property type="match status" value="1"/>
</dbReference>
<dbReference type="GO" id="GO:0004633">
    <property type="term" value="F:phosphopantothenoylcysteine decarboxylase activity"/>
    <property type="evidence" value="ECO:0007669"/>
    <property type="project" value="UniProtKB-UniRule"/>
</dbReference>
<comment type="similarity">
    <text evidence="3 4">In the N-terminal section; belongs to the HFCD (homo-oligomeric flavin containing Cys decarboxylase) superfamily.</text>
</comment>
<dbReference type="Pfam" id="PF04127">
    <property type="entry name" value="DFP"/>
    <property type="match status" value="1"/>
</dbReference>
<feature type="domain" description="Flavoprotein" evidence="5">
    <location>
        <begin position="5"/>
        <end position="151"/>
    </location>
</feature>
<dbReference type="GO" id="GO:0015937">
    <property type="term" value="P:coenzyme A biosynthetic process"/>
    <property type="evidence" value="ECO:0007669"/>
    <property type="project" value="UniProtKB-UniRule"/>
</dbReference>
<gene>
    <name evidence="3 7" type="primary">coaBC</name>
    <name evidence="7" type="ORF">H8705_09010</name>
</gene>
<dbReference type="PANTHER" id="PTHR14359">
    <property type="entry name" value="HOMO-OLIGOMERIC FLAVIN CONTAINING CYS DECARBOXYLASE FAMILY"/>
    <property type="match status" value="1"/>
</dbReference>
<keyword evidence="3" id="KW-0460">Magnesium</keyword>
<accession>A0A926EQT7</accession>
<evidence type="ECO:0000313" key="7">
    <source>
        <dbReference type="EMBL" id="MBC8585722.1"/>
    </source>
</evidence>
<keyword evidence="2 3" id="KW-0456">Lyase</keyword>
<comment type="similarity">
    <text evidence="3 4">In the C-terminal section; belongs to the PPC synthetase family.</text>
</comment>
<evidence type="ECO:0000256" key="3">
    <source>
        <dbReference type="HAMAP-Rule" id="MF_02225"/>
    </source>
</evidence>
<feature type="binding site" evidence="3">
    <location>
        <position position="277"/>
    </location>
    <ligand>
        <name>CTP</name>
        <dbReference type="ChEBI" id="CHEBI:37563"/>
    </ligand>
</feature>
<comment type="pathway">
    <text evidence="3 4">Cofactor biosynthesis; coenzyme A biosynthesis; CoA from (R)-pantothenate: step 2/5.</text>
</comment>
<keyword evidence="3" id="KW-0511">Multifunctional enzyme</keyword>
<dbReference type="EMBL" id="JACRTD010000006">
    <property type="protein sequence ID" value="MBC8585722.1"/>
    <property type="molecule type" value="Genomic_DNA"/>
</dbReference>
<dbReference type="RefSeq" id="WP_262395439.1">
    <property type="nucleotide sequence ID" value="NZ_JACRTD010000006.1"/>
</dbReference>
<keyword evidence="1 3" id="KW-0210">Decarboxylase</keyword>
<dbReference type="GO" id="GO:0046872">
    <property type="term" value="F:metal ion binding"/>
    <property type="evidence" value="ECO:0007669"/>
    <property type="project" value="UniProtKB-KW"/>
</dbReference>
<comment type="cofactor">
    <cofactor evidence="3">
        <name>Mg(2+)</name>
        <dbReference type="ChEBI" id="CHEBI:18420"/>
    </cofactor>
</comment>
<comment type="catalytic activity">
    <reaction evidence="3 4">
        <text>(R)-4'-phosphopantothenate + L-cysteine + CTP = N-[(R)-4-phosphopantothenoyl]-L-cysteine + CMP + diphosphate + H(+)</text>
        <dbReference type="Rhea" id="RHEA:19397"/>
        <dbReference type="ChEBI" id="CHEBI:10986"/>
        <dbReference type="ChEBI" id="CHEBI:15378"/>
        <dbReference type="ChEBI" id="CHEBI:33019"/>
        <dbReference type="ChEBI" id="CHEBI:35235"/>
        <dbReference type="ChEBI" id="CHEBI:37563"/>
        <dbReference type="ChEBI" id="CHEBI:59458"/>
        <dbReference type="ChEBI" id="CHEBI:60377"/>
        <dbReference type="EC" id="6.3.2.5"/>
    </reaction>
</comment>
<dbReference type="GO" id="GO:0015941">
    <property type="term" value="P:pantothenate catabolic process"/>
    <property type="evidence" value="ECO:0007669"/>
    <property type="project" value="InterPro"/>
</dbReference>
<dbReference type="Gene3D" id="3.40.50.10300">
    <property type="entry name" value="CoaB-like"/>
    <property type="match status" value="1"/>
</dbReference>
<dbReference type="InterPro" id="IPR007085">
    <property type="entry name" value="DNA/pantothenate-metab_flavo_C"/>
</dbReference>
<comment type="function">
    <text evidence="4">Catalyzes two steps in the biosynthesis of coenzyme A. In the first step cysteine is conjugated to 4'-phosphopantothenate to form 4-phosphopantothenoylcysteine, in the latter compound is decarboxylated to form 4'-phosphopantotheine.</text>
</comment>
<comment type="caution">
    <text evidence="3">Lacks conserved residue(s) required for the propagation of feature annotation.</text>
</comment>
<organism evidence="7 8">
    <name type="scientific">Youxingia wuxianensis</name>
    <dbReference type="NCBI Taxonomy" id="2763678"/>
    <lineage>
        <taxon>Bacteria</taxon>
        <taxon>Bacillati</taxon>
        <taxon>Bacillota</taxon>
        <taxon>Clostridia</taxon>
        <taxon>Eubacteriales</taxon>
        <taxon>Oscillospiraceae</taxon>
        <taxon>Youxingia</taxon>
    </lineage>
</organism>
<dbReference type="InterPro" id="IPR036551">
    <property type="entry name" value="Flavin_trans-like"/>
</dbReference>
<dbReference type="InterPro" id="IPR003382">
    <property type="entry name" value="Flavoprotein"/>
</dbReference>
<comment type="pathway">
    <text evidence="3 4">Cofactor biosynthesis; coenzyme A biosynthesis; CoA from (R)-pantothenate: step 3/5.</text>
</comment>
<dbReference type="InterPro" id="IPR005252">
    <property type="entry name" value="CoaBC"/>
</dbReference>
<dbReference type="SUPFAM" id="SSF102645">
    <property type="entry name" value="CoaB-like"/>
    <property type="match status" value="1"/>
</dbReference>
<dbReference type="Pfam" id="PF02441">
    <property type="entry name" value="Flavoprotein"/>
    <property type="match status" value="1"/>
</dbReference>
<feature type="region of interest" description="Phosphopantothenate--cysteine ligase" evidence="3">
    <location>
        <begin position="189"/>
        <end position="398"/>
    </location>
</feature>
<dbReference type="PANTHER" id="PTHR14359:SF6">
    <property type="entry name" value="PHOSPHOPANTOTHENOYLCYSTEINE DECARBOXYLASE"/>
    <property type="match status" value="1"/>
</dbReference>
<protein>
    <recommendedName>
        <fullName evidence="3">Coenzyme A biosynthesis bifunctional protein CoaBC</fullName>
    </recommendedName>
    <alternativeName>
        <fullName evidence="3">DNA/pantothenate metabolism flavoprotein</fullName>
    </alternativeName>
    <alternativeName>
        <fullName evidence="3">Phosphopantothenoylcysteine synthetase/decarboxylase</fullName>
        <shortName evidence="3">PPCS-PPCDC</shortName>
    </alternativeName>
    <domain>
        <recommendedName>
            <fullName evidence="3">Phosphopantothenoylcysteine decarboxylase</fullName>
            <shortName evidence="3">PPC decarboxylase</shortName>
            <shortName evidence="3">PPC-DC</shortName>
            <ecNumber evidence="3">4.1.1.36</ecNumber>
        </recommendedName>
        <alternativeName>
            <fullName evidence="3">CoaC</fullName>
        </alternativeName>
    </domain>
    <domain>
        <recommendedName>
            <fullName evidence="3">Phosphopantothenate--cysteine ligase</fullName>
            <ecNumber evidence="3">6.3.2.5</ecNumber>
        </recommendedName>
        <alternativeName>
            <fullName evidence="3">CoaB</fullName>
        </alternativeName>
        <alternativeName>
            <fullName evidence="3">Phosphopantothenoylcysteine synthetase</fullName>
            <shortName evidence="3">PPC synthetase</shortName>
            <shortName evidence="3">PPC-S</shortName>
        </alternativeName>
    </domain>
</protein>
<keyword evidence="3 4" id="KW-0288">FMN</keyword>
<feature type="binding site" evidence="3">
    <location>
        <position position="336"/>
    </location>
    <ligand>
        <name>CTP</name>
        <dbReference type="ChEBI" id="CHEBI:37563"/>
    </ligand>
</feature>
<dbReference type="EC" id="4.1.1.36" evidence="3"/>
<feature type="active site" description="Proton donor" evidence="3">
    <location>
        <position position="157"/>
    </location>
</feature>
<keyword evidence="3 4" id="KW-0285">Flavoprotein</keyword>
<evidence type="ECO:0000259" key="5">
    <source>
        <dbReference type="Pfam" id="PF02441"/>
    </source>
</evidence>
<reference evidence="7" key="1">
    <citation type="submission" date="2020-08" db="EMBL/GenBank/DDBJ databases">
        <title>Genome public.</title>
        <authorList>
            <person name="Liu C."/>
            <person name="Sun Q."/>
        </authorList>
    </citation>
    <scope>NUCLEOTIDE SEQUENCE</scope>
    <source>
        <strain evidence="7">NSJ-64</strain>
    </source>
</reference>
<evidence type="ECO:0000313" key="8">
    <source>
        <dbReference type="Proteomes" id="UP000623678"/>
    </source>
</evidence>
<dbReference type="GO" id="GO:0004632">
    <property type="term" value="F:phosphopantothenate--cysteine ligase activity"/>
    <property type="evidence" value="ECO:0007669"/>
    <property type="project" value="UniProtKB-UniRule"/>
</dbReference>
<sequence>MFEGKTVLLGVTGGIATYKAAQLASDLTKSGAQVHVIMTKNATEFVSPLTFETLTNNRVLTDTFDRNFQWNVQHVALAKKADAAIVAPATANMIAKLACGLADDMLSTTLLACRCPKIIAPAMNTGMYENPATQRNLTTLRELGMTVLEPENGLLACGDVGKGRLPELPVLFDAVQYALSPKDMQDIRVLVTAGPTQEAMDPVRFISNHSTGKMGYALAKAARMRGAQVTLVSGKVELAPVIGVQMVPVVSAQEMFDQVVKRAPQQQIIIKCAAVADYRPAEQWEHKMKKSQEDMALPLTRTKDILSYIGHHREKNQIICGFSMETRDLVENSKAKLHSKNVDMIVANNLLEQGAGFGHDTNQVTILTLQGAERLALMSKEDVAQNILNRLLEMYQGK</sequence>
<dbReference type="NCBIfam" id="TIGR00521">
    <property type="entry name" value="coaBC_dfp"/>
    <property type="match status" value="1"/>
</dbReference>
<evidence type="ECO:0000256" key="4">
    <source>
        <dbReference type="RuleBase" id="RU364078"/>
    </source>
</evidence>
<dbReference type="HAMAP" id="MF_02225">
    <property type="entry name" value="CoaBC"/>
    <property type="match status" value="1"/>
</dbReference>
<dbReference type="InterPro" id="IPR035929">
    <property type="entry name" value="CoaB-like_sf"/>
</dbReference>